<keyword evidence="1" id="KW-0472">Membrane</keyword>
<accession>A0A2H0R9L4</accession>
<reference evidence="2 3" key="1">
    <citation type="submission" date="2017-09" db="EMBL/GenBank/DDBJ databases">
        <title>Depth-based differentiation of microbial function through sediment-hosted aquifers and enrichment of novel symbionts in the deep terrestrial subsurface.</title>
        <authorList>
            <person name="Probst A.J."/>
            <person name="Ladd B."/>
            <person name="Jarett J.K."/>
            <person name="Geller-Mcgrath D.E."/>
            <person name="Sieber C.M."/>
            <person name="Emerson J.B."/>
            <person name="Anantharaman K."/>
            <person name="Thomas B.C."/>
            <person name="Malmstrom R."/>
            <person name="Stieglmeier M."/>
            <person name="Klingl A."/>
            <person name="Woyke T."/>
            <person name="Ryan C.M."/>
            <person name="Banfield J.F."/>
        </authorList>
    </citation>
    <scope>NUCLEOTIDE SEQUENCE [LARGE SCALE GENOMIC DNA]</scope>
    <source>
        <strain evidence="2">CG10_big_fil_rev_8_21_14_0_10_32_10</strain>
    </source>
</reference>
<evidence type="ECO:0000313" key="3">
    <source>
        <dbReference type="Proteomes" id="UP000230214"/>
    </source>
</evidence>
<name>A0A2H0R9L4_UNCKA</name>
<feature type="transmembrane region" description="Helical" evidence="1">
    <location>
        <begin position="199"/>
        <end position="219"/>
    </location>
</feature>
<keyword evidence="1" id="KW-1133">Transmembrane helix</keyword>
<dbReference type="EMBL" id="PCXU01000033">
    <property type="protein sequence ID" value="PIR43221.1"/>
    <property type="molecule type" value="Genomic_DNA"/>
</dbReference>
<sequence length="223" mass="25229">MSIVLIVSSLLNLIIGIVVFSLNKKNKINQFLALTFLFIAIYNFSGAFYRDAMTESSVSLWAIVANISGIFIAPAFFYFTVFFPYQKYKLTKLHNLVAAITSLGVIVFSFYWIEGAKLVEPTLSSGNAINDNLPARVYFLIFILAFSILNYFNLFTKLIEAKEFAKKQLTFVTFGSLPFAIIGSIIGGILPYWNMDYFYLSPLSTSVFALVVAYFLFIYPKRT</sequence>
<feature type="transmembrane region" description="Helical" evidence="1">
    <location>
        <begin position="61"/>
        <end position="81"/>
    </location>
</feature>
<dbReference type="Proteomes" id="UP000230214">
    <property type="component" value="Unassembled WGS sequence"/>
</dbReference>
<feature type="transmembrane region" description="Helical" evidence="1">
    <location>
        <begin position="31"/>
        <end position="49"/>
    </location>
</feature>
<comment type="caution">
    <text evidence="2">The sequence shown here is derived from an EMBL/GenBank/DDBJ whole genome shotgun (WGS) entry which is preliminary data.</text>
</comment>
<feature type="transmembrane region" description="Helical" evidence="1">
    <location>
        <begin position="93"/>
        <end position="113"/>
    </location>
</feature>
<evidence type="ECO:0000313" key="2">
    <source>
        <dbReference type="EMBL" id="PIR43221.1"/>
    </source>
</evidence>
<feature type="transmembrane region" description="Helical" evidence="1">
    <location>
        <begin position="6"/>
        <end position="22"/>
    </location>
</feature>
<dbReference type="AlphaFoldDB" id="A0A2H0R9L4"/>
<evidence type="ECO:0000256" key="1">
    <source>
        <dbReference type="SAM" id="Phobius"/>
    </source>
</evidence>
<feature type="transmembrane region" description="Helical" evidence="1">
    <location>
        <begin position="133"/>
        <end position="152"/>
    </location>
</feature>
<keyword evidence="1" id="KW-0812">Transmembrane</keyword>
<organism evidence="2 3">
    <name type="scientific">candidate division WWE3 bacterium CG10_big_fil_rev_8_21_14_0_10_32_10</name>
    <dbReference type="NCBI Taxonomy" id="1975090"/>
    <lineage>
        <taxon>Bacteria</taxon>
        <taxon>Katanobacteria</taxon>
    </lineage>
</organism>
<gene>
    <name evidence="2" type="ORF">COV24_03870</name>
</gene>
<feature type="transmembrane region" description="Helical" evidence="1">
    <location>
        <begin position="172"/>
        <end position="193"/>
    </location>
</feature>
<protein>
    <submittedName>
        <fullName evidence="2">Uncharacterized protein</fullName>
    </submittedName>
</protein>
<proteinExistence type="predicted"/>